<comment type="caution">
    <text evidence="1">The sequence shown here is derived from an EMBL/GenBank/DDBJ whole genome shotgun (WGS) entry which is preliminary data.</text>
</comment>
<evidence type="ECO:0000313" key="1">
    <source>
        <dbReference type="EMBL" id="MCI8208751.1"/>
    </source>
</evidence>
<accession>A0ABS9ZDQ9</accession>
<name>A0ABS9ZDQ9_9PSED</name>
<reference evidence="1 2" key="1">
    <citation type="submission" date="2015-12" db="EMBL/GenBank/DDBJ databases">
        <title>Phylogenomics in the description of a new species in the Pseudomonas syringae group.</title>
        <authorList>
            <person name="Busquets A."/>
            <person name="Gomila M."/>
            <person name="Beiki F."/>
            <person name="Rahimian H."/>
            <person name="Mulet M."/>
            <person name="Sanchez D."/>
            <person name="Garcia-Valdes E."/>
            <person name="Lalucat J."/>
        </authorList>
    </citation>
    <scope>NUCLEOTIDE SEQUENCE [LARGE SCALE GENOMIC DNA]</scope>
    <source>
        <strain evidence="1 2">S25</strain>
    </source>
</reference>
<dbReference type="Proteomes" id="UP001320513">
    <property type="component" value="Unassembled WGS sequence"/>
</dbReference>
<dbReference type="Gene3D" id="3.30.10.10">
    <property type="entry name" value="Trypsin Inhibitor V, subunit A"/>
    <property type="match status" value="1"/>
</dbReference>
<sequence length="67" mass="7646">MTNEEIIKQLQYLIGSRYVPTIKTYISELTGRERVVSSKDFVTREFDINRVTVDVDGANLVQGFSFG</sequence>
<dbReference type="RefSeq" id="WP_243244622.1">
    <property type="nucleotide sequence ID" value="NZ_LOHG01000002.1"/>
</dbReference>
<evidence type="ECO:0000313" key="2">
    <source>
        <dbReference type="Proteomes" id="UP001320513"/>
    </source>
</evidence>
<protein>
    <recommendedName>
        <fullName evidence="3">Peptidase inhibitor I78 family protein</fullName>
    </recommendedName>
</protein>
<keyword evidence="2" id="KW-1185">Reference proteome</keyword>
<evidence type="ECO:0008006" key="3">
    <source>
        <dbReference type="Google" id="ProtNLM"/>
    </source>
</evidence>
<gene>
    <name evidence="1" type="ORF">AUC61_04315</name>
</gene>
<organism evidence="1 2">
    <name type="scientific">Pseudomonas maioricensis</name>
    <dbReference type="NCBI Taxonomy" id="1766623"/>
    <lineage>
        <taxon>Bacteria</taxon>
        <taxon>Pseudomonadati</taxon>
        <taxon>Pseudomonadota</taxon>
        <taxon>Gammaproteobacteria</taxon>
        <taxon>Pseudomonadales</taxon>
        <taxon>Pseudomonadaceae</taxon>
        <taxon>Pseudomonas</taxon>
    </lineage>
</organism>
<proteinExistence type="predicted"/>
<dbReference type="EMBL" id="LOHG01000002">
    <property type="protein sequence ID" value="MCI8208751.1"/>
    <property type="molecule type" value="Genomic_DNA"/>
</dbReference>